<dbReference type="OrthoDB" id="1263230at2"/>
<proteinExistence type="predicted"/>
<dbReference type="Proteomes" id="UP000320042">
    <property type="component" value="Unassembled WGS sequence"/>
</dbReference>
<name>A0A563U328_9SPHI</name>
<dbReference type="EMBL" id="VOEJ01000008">
    <property type="protein sequence ID" value="TWR25740.1"/>
    <property type="molecule type" value="Genomic_DNA"/>
</dbReference>
<dbReference type="RefSeq" id="WP_146382897.1">
    <property type="nucleotide sequence ID" value="NZ_VOEJ01000008.1"/>
</dbReference>
<comment type="caution">
    <text evidence="1">The sequence shown here is derived from an EMBL/GenBank/DDBJ whole genome shotgun (WGS) entry which is preliminary data.</text>
</comment>
<gene>
    <name evidence="1" type="ORF">FPZ43_15755</name>
</gene>
<reference evidence="1 2" key="1">
    <citation type="submission" date="2019-07" db="EMBL/GenBank/DDBJ databases">
        <authorList>
            <person name="Kim J."/>
        </authorList>
    </citation>
    <scope>NUCLEOTIDE SEQUENCE [LARGE SCALE GENOMIC DNA]</scope>
    <source>
        <strain evidence="2">dk17</strain>
    </source>
</reference>
<evidence type="ECO:0000313" key="1">
    <source>
        <dbReference type="EMBL" id="TWR25740.1"/>
    </source>
</evidence>
<sequence length="153" mass="17526">MPLPLTTAGCVALIESYFDHIQGSFHYENPIATDSKKNTPSKTEKIWDREPEPALFTGLMLHLGFNSQQEFEEYERKGKHRKHIIKARLRIEKEYERKLHMQAPTGAIFALKKMGWTDKSETTPYTEILPKSIVVEVVQSGPNVAANEKEVEL</sequence>
<organism evidence="1 2">
    <name type="scientific">Mucilaginibacter pallidiroseus</name>
    <dbReference type="NCBI Taxonomy" id="2599295"/>
    <lineage>
        <taxon>Bacteria</taxon>
        <taxon>Pseudomonadati</taxon>
        <taxon>Bacteroidota</taxon>
        <taxon>Sphingobacteriia</taxon>
        <taxon>Sphingobacteriales</taxon>
        <taxon>Sphingobacteriaceae</taxon>
        <taxon>Mucilaginibacter</taxon>
    </lineage>
</organism>
<keyword evidence="2" id="KW-1185">Reference proteome</keyword>
<evidence type="ECO:0000313" key="2">
    <source>
        <dbReference type="Proteomes" id="UP000320042"/>
    </source>
</evidence>
<protein>
    <submittedName>
        <fullName evidence="1">Uncharacterized protein</fullName>
    </submittedName>
</protein>
<dbReference type="AlphaFoldDB" id="A0A563U328"/>
<accession>A0A563U328</accession>
<dbReference type="Gene3D" id="1.10.132.80">
    <property type="match status" value="1"/>
</dbReference>